<dbReference type="AlphaFoldDB" id="A0A7K1UJ22"/>
<sequence length="109" mass="11123">MHTIAILTEAAALYGPALPMQIDINPNDSGLPGISQLRTIVGAVMTIGLILSVLALIVSAIVWGFGANSSNPHLAGRGKVGVLVSCGAAIICGAAVTLINFFWNVGQQV</sequence>
<evidence type="ECO:0000313" key="3">
    <source>
        <dbReference type="Proteomes" id="UP000460157"/>
    </source>
</evidence>
<feature type="transmembrane region" description="Helical" evidence="1">
    <location>
        <begin position="80"/>
        <end position="103"/>
    </location>
</feature>
<comment type="caution">
    <text evidence="2">The sequence shown here is derived from an EMBL/GenBank/DDBJ whole genome shotgun (WGS) entry which is preliminary data.</text>
</comment>
<feature type="transmembrane region" description="Helical" evidence="1">
    <location>
        <begin position="43"/>
        <end position="68"/>
    </location>
</feature>
<gene>
    <name evidence="2" type="ORF">GNZ21_08515</name>
</gene>
<dbReference type="Pfam" id="PF19607">
    <property type="entry name" value="DUF6112"/>
    <property type="match status" value="1"/>
</dbReference>
<keyword evidence="1" id="KW-1133">Transmembrane helix</keyword>
<accession>A0A7K1UJ22</accession>
<evidence type="ECO:0008006" key="4">
    <source>
        <dbReference type="Google" id="ProtNLM"/>
    </source>
</evidence>
<reference evidence="2 3" key="1">
    <citation type="submission" date="2019-12" db="EMBL/GenBank/DDBJ databases">
        <title>Nesterenkonia muleiensis sp. nov., a novel actinobacterium isolated from sap of Populus euphratica.</title>
        <authorList>
            <person name="Wang R."/>
        </authorList>
    </citation>
    <scope>NUCLEOTIDE SEQUENCE [LARGE SCALE GENOMIC DNA]</scope>
    <source>
        <strain evidence="2 3">F10</strain>
    </source>
</reference>
<keyword evidence="3" id="KW-1185">Reference proteome</keyword>
<organism evidence="2 3">
    <name type="scientific">Nesterenkonia alkaliphila</name>
    <dbReference type="NCBI Taxonomy" id="1463631"/>
    <lineage>
        <taxon>Bacteria</taxon>
        <taxon>Bacillati</taxon>
        <taxon>Actinomycetota</taxon>
        <taxon>Actinomycetes</taxon>
        <taxon>Micrococcales</taxon>
        <taxon>Micrococcaceae</taxon>
        <taxon>Nesterenkonia</taxon>
    </lineage>
</organism>
<keyword evidence="1" id="KW-0812">Transmembrane</keyword>
<dbReference type="Proteomes" id="UP000460157">
    <property type="component" value="Unassembled WGS sequence"/>
</dbReference>
<dbReference type="RefSeq" id="WP_157323303.1">
    <property type="nucleotide sequence ID" value="NZ_BMFX01000005.1"/>
</dbReference>
<dbReference type="OrthoDB" id="3873029at2"/>
<keyword evidence="1" id="KW-0472">Membrane</keyword>
<evidence type="ECO:0000256" key="1">
    <source>
        <dbReference type="SAM" id="Phobius"/>
    </source>
</evidence>
<evidence type="ECO:0000313" key="2">
    <source>
        <dbReference type="EMBL" id="MVT26394.1"/>
    </source>
</evidence>
<protein>
    <recommendedName>
        <fullName evidence="4">Integral membrane protein</fullName>
    </recommendedName>
</protein>
<name>A0A7K1UJ22_9MICC</name>
<dbReference type="InterPro" id="IPR046094">
    <property type="entry name" value="DUF6112"/>
</dbReference>
<proteinExistence type="predicted"/>
<dbReference type="EMBL" id="WRPM01000063">
    <property type="protein sequence ID" value="MVT26394.1"/>
    <property type="molecule type" value="Genomic_DNA"/>
</dbReference>